<dbReference type="Gene3D" id="2.60.120.200">
    <property type="match status" value="1"/>
</dbReference>
<evidence type="ECO:0000259" key="2">
    <source>
        <dbReference type="PROSITE" id="PS50060"/>
    </source>
</evidence>
<evidence type="ECO:0000313" key="3">
    <source>
        <dbReference type="EMBL" id="CAF4137770.1"/>
    </source>
</evidence>
<comment type="caution">
    <text evidence="3">The sequence shown here is derived from an EMBL/GenBank/DDBJ whole genome shotgun (WGS) entry which is preliminary data.</text>
</comment>
<keyword evidence="1" id="KW-0472">Membrane</keyword>
<gene>
    <name evidence="3" type="ORF">KXQ929_LOCUS36527</name>
</gene>
<dbReference type="AlphaFoldDB" id="A0A819XAF3"/>
<dbReference type="Proteomes" id="UP000663868">
    <property type="component" value="Unassembled WGS sequence"/>
</dbReference>
<dbReference type="GO" id="GO:0016020">
    <property type="term" value="C:membrane"/>
    <property type="evidence" value="ECO:0007669"/>
    <property type="project" value="InterPro"/>
</dbReference>
<protein>
    <recommendedName>
        <fullName evidence="2">MAM domain-containing protein</fullName>
    </recommendedName>
</protein>
<keyword evidence="1" id="KW-0812">Transmembrane</keyword>
<proteinExistence type="predicted"/>
<sequence>SIEPWETNKTISSVINENMITRDFVGGEQCLLYYYYITLDDDIDYGQQLSVSIRSDNTSDSEIEIDRLSIVDMKENRWHSRNVTFNSTSTSYTLIFSFEVRDGNRTENEANNKTIYFALDDIDIYNRNCDDLIEPSITSTIIPTSETSTITPTLTTIGATNPPTTPRNLDLILGLSLGIGIPAVLIVTIVLILFMKKRKRGHLNIDGEDKNSIRLKRKDGRADSDNLTRYIY</sequence>
<evidence type="ECO:0000313" key="4">
    <source>
        <dbReference type="Proteomes" id="UP000663868"/>
    </source>
</evidence>
<reference evidence="3" key="1">
    <citation type="submission" date="2021-02" db="EMBL/GenBank/DDBJ databases">
        <authorList>
            <person name="Nowell W R."/>
        </authorList>
    </citation>
    <scope>NUCLEOTIDE SEQUENCE</scope>
</reference>
<dbReference type="InterPro" id="IPR000998">
    <property type="entry name" value="MAM_dom"/>
</dbReference>
<organism evidence="3 4">
    <name type="scientific">Adineta steineri</name>
    <dbReference type="NCBI Taxonomy" id="433720"/>
    <lineage>
        <taxon>Eukaryota</taxon>
        <taxon>Metazoa</taxon>
        <taxon>Spiralia</taxon>
        <taxon>Gnathifera</taxon>
        <taxon>Rotifera</taxon>
        <taxon>Eurotatoria</taxon>
        <taxon>Bdelloidea</taxon>
        <taxon>Adinetida</taxon>
        <taxon>Adinetidae</taxon>
        <taxon>Adineta</taxon>
    </lineage>
</organism>
<feature type="transmembrane region" description="Helical" evidence="1">
    <location>
        <begin position="171"/>
        <end position="194"/>
    </location>
</feature>
<dbReference type="Pfam" id="PF00629">
    <property type="entry name" value="MAM"/>
    <property type="match status" value="1"/>
</dbReference>
<feature type="non-terminal residue" evidence="3">
    <location>
        <position position="1"/>
    </location>
</feature>
<accession>A0A819XAF3</accession>
<dbReference type="PROSITE" id="PS50060">
    <property type="entry name" value="MAM_2"/>
    <property type="match status" value="1"/>
</dbReference>
<feature type="domain" description="MAM" evidence="2">
    <location>
        <begin position="29"/>
        <end position="131"/>
    </location>
</feature>
<keyword evidence="1" id="KW-1133">Transmembrane helix</keyword>
<evidence type="ECO:0000256" key="1">
    <source>
        <dbReference type="SAM" id="Phobius"/>
    </source>
</evidence>
<name>A0A819XAF3_9BILA</name>
<dbReference type="EMBL" id="CAJOBB010005711">
    <property type="protein sequence ID" value="CAF4137770.1"/>
    <property type="molecule type" value="Genomic_DNA"/>
</dbReference>